<dbReference type="EMBL" id="AFWI01000203">
    <property type="protein sequence ID" value="EGU47892.1"/>
    <property type="molecule type" value="Genomic_DNA"/>
</dbReference>
<sequence>MSGDGSWSVNLDMSALQDGQITVTVTGENNLNAVATPATGTVQMTRAKPSL</sequence>
<gene>
    <name evidence="1" type="ORF">VITU9109_03012</name>
</gene>
<accession>A0ABN0DA01</accession>
<keyword evidence="2" id="KW-1185">Reference proteome</keyword>
<feature type="non-terminal residue" evidence="1">
    <location>
        <position position="51"/>
    </location>
</feature>
<evidence type="ECO:0000313" key="2">
    <source>
        <dbReference type="Proteomes" id="UP000003836"/>
    </source>
</evidence>
<dbReference type="Proteomes" id="UP000003836">
    <property type="component" value="Unassembled WGS sequence"/>
</dbReference>
<evidence type="ECO:0000313" key="1">
    <source>
        <dbReference type="EMBL" id="EGU47892.1"/>
    </source>
</evidence>
<comment type="caution">
    <text evidence="1">The sequence shown here is derived from an EMBL/GenBank/DDBJ whole genome shotgun (WGS) entry which is preliminary data.</text>
</comment>
<proteinExistence type="predicted"/>
<organism evidence="1 2">
    <name type="scientific">Vibrio tubiashii ATCC 19109</name>
    <dbReference type="NCBI Taxonomy" id="1051646"/>
    <lineage>
        <taxon>Bacteria</taxon>
        <taxon>Pseudomonadati</taxon>
        <taxon>Pseudomonadota</taxon>
        <taxon>Gammaproteobacteria</taxon>
        <taxon>Vibrionales</taxon>
        <taxon>Vibrionaceae</taxon>
        <taxon>Vibrio</taxon>
        <taxon>Vibrio oreintalis group</taxon>
    </lineage>
</organism>
<evidence type="ECO:0008006" key="3">
    <source>
        <dbReference type="Google" id="ProtNLM"/>
    </source>
</evidence>
<reference evidence="1 2" key="1">
    <citation type="journal article" date="2012" name="Int. J. Syst. Evol. Microbiol.">
        <title>Vibrio caribbeanicus sp. nov., isolated from the marine sponge Scleritoderma cyanea.</title>
        <authorList>
            <person name="Hoffmann M."/>
            <person name="Monday S.R."/>
            <person name="Allard M.W."/>
            <person name="Strain E.A."/>
            <person name="Whittaker P."/>
            <person name="Naum M."/>
            <person name="McCarthy P.J."/>
            <person name="Lopez J.V."/>
            <person name="Fischer M."/>
            <person name="Brown E.W."/>
        </authorList>
    </citation>
    <scope>NUCLEOTIDE SEQUENCE [LARGE SCALE GENOMIC DNA]</scope>
    <source>
        <strain evidence="1 2">ATCC 19109</strain>
    </source>
</reference>
<name>A0ABN0DA01_9VIBR</name>
<protein>
    <recommendedName>
        <fullName evidence="3">Bacterial Ig-like domain-containing protein</fullName>
    </recommendedName>
</protein>